<dbReference type="PANTHER" id="PTHR43861">
    <property type="entry name" value="TRANS-ACONITATE 2-METHYLTRANSFERASE-RELATED"/>
    <property type="match status" value="1"/>
</dbReference>
<feature type="domain" description="Methyltransferase putative zinc binding" evidence="1">
    <location>
        <begin position="6"/>
        <end position="67"/>
    </location>
</feature>
<dbReference type="GO" id="GO:0008168">
    <property type="term" value="F:methyltransferase activity"/>
    <property type="evidence" value="ECO:0007669"/>
    <property type="project" value="UniProtKB-KW"/>
</dbReference>
<dbReference type="Gene3D" id="3.40.50.720">
    <property type="entry name" value="NAD(P)-binding Rossmann-like Domain"/>
    <property type="match status" value="1"/>
</dbReference>
<protein>
    <submittedName>
        <fullName evidence="3">Class I SAM-dependent methyltransferase</fullName>
    </submittedName>
</protein>
<accession>A0A552U9I1</accession>
<dbReference type="EMBL" id="VJWA01000002">
    <property type="protein sequence ID" value="TRW14870.1"/>
    <property type="molecule type" value="Genomic_DNA"/>
</dbReference>
<dbReference type="InterPro" id="IPR038576">
    <property type="entry name" value="Methyltransf_Zn-bd_dom_put_sf"/>
</dbReference>
<evidence type="ECO:0000259" key="1">
    <source>
        <dbReference type="Pfam" id="PF08421"/>
    </source>
</evidence>
<dbReference type="PANTHER" id="PTHR43861:SF5">
    <property type="entry name" value="BLL5978 PROTEIN"/>
    <property type="match status" value="1"/>
</dbReference>
<dbReference type="Proteomes" id="UP000317894">
    <property type="component" value="Unassembled WGS sequence"/>
</dbReference>
<dbReference type="SUPFAM" id="SSF53335">
    <property type="entry name" value="S-adenosyl-L-methionine-dependent methyltransferases"/>
    <property type="match status" value="1"/>
</dbReference>
<evidence type="ECO:0000313" key="4">
    <source>
        <dbReference type="Proteomes" id="UP000317894"/>
    </source>
</evidence>
<evidence type="ECO:0000259" key="2">
    <source>
        <dbReference type="Pfam" id="PF08484"/>
    </source>
</evidence>
<proteinExistence type="predicted"/>
<comment type="caution">
    <text evidence="3">The sequence shown here is derived from an EMBL/GenBank/DDBJ whole genome shotgun (WGS) entry which is preliminary data.</text>
</comment>
<dbReference type="Pfam" id="PF08484">
    <property type="entry name" value="Methyltransf_14"/>
    <property type="match status" value="1"/>
</dbReference>
<feature type="domain" description="C-methyltransferase" evidence="2">
    <location>
        <begin position="248"/>
        <end position="405"/>
    </location>
</feature>
<dbReference type="InterPro" id="IPR029063">
    <property type="entry name" value="SAM-dependent_MTases_sf"/>
</dbReference>
<evidence type="ECO:0000313" key="3">
    <source>
        <dbReference type="EMBL" id="TRW14870.1"/>
    </source>
</evidence>
<dbReference type="Pfam" id="PF13489">
    <property type="entry name" value="Methyltransf_23"/>
    <property type="match status" value="1"/>
</dbReference>
<dbReference type="Pfam" id="PF08421">
    <property type="entry name" value="Methyltransf_13"/>
    <property type="match status" value="1"/>
</dbReference>
<keyword evidence="3" id="KW-0808">Transferase</keyword>
<dbReference type="InterPro" id="IPR013691">
    <property type="entry name" value="MeTrfase_14"/>
</dbReference>
<dbReference type="Gene3D" id="6.10.250.3100">
    <property type="match status" value="1"/>
</dbReference>
<sequence length="410" mass="44043">MTMPACLGCGAPLTRTWVDLGVQPLANSNIVPGADAGPEKTYPLHARVCDVCLLVQVESVVPPDEIFNDDYAYFSSFSDSWLAHCRAYSEAMTERLRLGPDSRVVEIASNDGYLLQYFAAAGIPVLGVEPSANTARAAIAKGIPTDISFFGRATAERLVGEGHAADLIAAKNVLAHVPDINDFVAGVAMLLKPEGVFTVEFPHLLRTIEGVQFDTIYHEHFTYLSLLAVETVFARADLRVFEVEEHATHGGSLRVFACRAGATHAEGPGVARVRAAEVAAQLDRPEGYAGFDERCRAVRAGLLAFLETARAEGRSVAGYGAAAKGNTLLNYCGADATTLDFIADRSPAKQGRLAPGSHIPIVAPEAIFERRPDYVLILPWNLRREVTGQLAAIRDWGGRFVTAIPALAVD</sequence>
<keyword evidence="3" id="KW-0489">Methyltransferase</keyword>
<dbReference type="CDD" id="cd02440">
    <property type="entry name" value="AdoMet_MTases"/>
    <property type="match status" value="1"/>
</dbReference>
<reference evidence="3 4" key="1">
    <citation type="submission" date="2019-07" db="EMBL/GenBank/DDBJ databases">
        <title>Novel species isolated from glacier.</title>
        <authorList>
            <person name="Liu Q."/>
            <person name="Xin Y.-H."/>
        </authorList>
    </citation>
    <scope>NUCLEOTIDE SEQUENCE [LARGE SCALE GENOMIC DNA]</scope>
    <source>
        <strain evidence="3 4">LB1R16</strain>
    </source>
</reference>
<dbReference type="GO" id="GO:0032259">
    <property type="term" value="P:methylation"/>
    <property type="evidence" value="ECO:0007669"/>
    <property type="project" value="UniProtKB-KW"/>
</dbReference>
<dbReference type="Gene3D" id="6.20.50.110">
    <property type="entry name" value="Methyltransferase, zinc-binding domain"/>
    <property type="match status" value="1"/>
</dbReference>
<gene>
    <name evidence="3" type="ORF">FMM06_14460</name>
</gene>
<name>A0A552U9I1_9SPHN</name>
<dbReference type="AlphaFoldDB" id="A0A552U9I1"/>
<organism evidence="3 4">
    <name type="scientific">Glacieibacterium frigidum</name>
    <dbReference type="NCBI Taxonomy" id="2593303"/>
    <lineage>
        <taxon>Bacteria</taxon>
        <taxon>Pseudomonadati</taxon>
        <taxon>Pseudomonadota</taxon>
        <taxon>Alphaproteobacteria</taxon>
        <taxon>Sphingomonadales</taxon>
        <taxon>Sphingosinicellaceae</taxon>
        <taxon>Glacieibacterium</taxon>
    </lineage>
</organism>
<dbReference type="OrthoDB" id="9815644at2"/>
<dbReference type="Gene3D" id="3.40.50.150">
    <property type="entry name" value="Vaccinia Virus protein VP39"/>
    <property type="match status" value="1"/>
</dbReference>
<dbReference type="InterPro" id="IPR013630">
    <property type="entry name" value="Methyltransf_Zn-bd_dom_put"/>
</dbReference>
<keyword evidence="4" id="KW-1185">Reference proteome</keyword>